<accession>A0A8H5BNP6</accession>
<evidence type="ECO:0000313" key="4">
    <source>
        <dbReference type="Proteomes" id="UP000541558"/>
    </source>
</evidence>
<evidence type="ECO:0000313" key="3">
    <source>
        <dbReference type="EMBL" id="KAF5326469.1"/>
    </source>
</evidence>
<feature type="coiled-coil region" evidence="1">
    <location>
        <begin position="98"/>
        <end position="198"/>
    </location>
</feature>
<feature type="region of interest" description="Disordered" evidence="2">
    <location>
        <begin position="663"/>
        <end position="700"/>
    </location>
</feature>
<keyword evidence="4" id="KW-1185">Reference proteome</keyword>
<feature type="coiled-coil region" evidence="1">
    <location>
        <begin position="457"/>
        <end position="498"/>
    </location>
</feature>
<evidence type="ECO:0000256" key="2">
    <source>
        <dbReference type="SAM" id="MobiDB-lite"/>
    </source>
</evidence>
<sequence length="700" mass="80086">MFAKGSRFNKSPVSETPGPTDYNPQEPNFDTYKRGAFLEKSERFREPEPSPTTECDMNRTKTTAAPTHKSGSSVASVDRYAILQRKVEDLEHVHQEGKRAHLADIERLKAELARYQKQHMDNTELIEKQKKQNQLLEARVQDLKRTKGSEETELKEVRLKLRSLENERSRLQASSSEVQDLKSSLQSLEIKRKEEIRERDSRILELERSLAVEKKAREALAVQHQQLKKATDTDSKAATKKLQALVDQKTEECAKLKHDLAQVQESTASREDDLVLRLEQHTNLLSHVASEFGRLATQSVRRSLYEDLETKYHTIHIQKLKLERKLANSEAQVIELVHLIRQSQTDSLILSQQLEDACQEITFVRENLVETDVDPSPELHALLAIQHSIYDHQLTASKIEERTSQLLADFYRLHSTNLAITSYIQRKELAVTEIIAEQHATQVSEVLASHEAIASRLESVSNDYAKTQEQIARTTADKQVAERDLRNLDLKLEEKDALLAGIDSKHKQALKKERDTIQRLTSTVQKDRMAEDALREEIDKMSSELQDLEWYQQAYENLNKQIALLVSRNKIAEEEANHLSECNAEILGHHNPAQRIMYVDRIRRELAEAKQQIAELNLEKERAEAQGSHLQQELEMYTSVMVPAGSKPRTNLTRVTRVPLSNVSESLNKSLAPPLQRSSLHRKTESYTSPSADLTIDDLS</sequence>
<keyword evidence="1" id="KW-0175">Coiled coil</keyword>
<feature type="coiled-coil region" evidence="1">
    <location>
        <begin position="531"/>
        <end position="575"/>
    </location>
</feature>
<feature type="region of interest" description="Disordered" evidence="2">
    <location>
        <begin position="1"/>
        <end position="74"/>
    </location>
</feature>
<proteinExistence type="predicted"/>
<dbReference type="OrthoDB" id="419631at2759"/>
<feature type="coiled-coil region" evidence="1">
    <location>
        <begin position="239"/>
        <end position="266"/>
    </location>
</feature>
<feature type="compositionally biased region" description="Basic and acidic residues" evidence="2">
    <location>
        <begin position="31"/>
        <end position="48"/>
    </location>
</feature>
<reference evidence="3 4" key="1">
    <citation type="journal article" date="2020" name="ISME J.">
        <title>Uncovering the hidden diversity of litter-decomposition mechanisms in mushroom-forming fungi.</title>
        <authorList>
            <person name="Floudas D."/>
            <person name="Bentzer J."/>
            <person name="Ahren D."/>
            <person name="Johansson T."/>
            <person name="Persson P."/>
            <person name="Tunlid A."/>
        </authorList>
    </citation>
    <scope>NUCLEOTIDE SEQUENCE [LARGE SCALE GENOMIC DNA]</scope>
    <source>
        <strain evidence="3 4">CBS 175.51</strain>
    </source>
</reference>
<gene>
    <name evidence="3" type="ORF">D9611_000219</name>
</gene>
<dbReference type="Proteomes" id="UP000541558">
    <property type="component" value="Unassembled WGS sequence"/>
</dbReference>
<protein>
    <submittedName>
        <fullName evidence="3">Uncharacterized protein</fullName>
    </submittedName>
</protein>
<dbReference type="AlphaFoldDB" id="A0A8H5BNP6"/>
<name>A0A8H5BNP6_9AGAR</name>
<feature type="compositionally biased region" description="Polar residues" evidence="2">
    <location>
        <begin position="51"/>
        <end position="74"/>
    </location>
</feature>
<organism evidence="3 4">
    <name type="scientific">Ephemerocybe angulata</name>
    <dbReference type="NCBI Taxonomy" id="980116"/>
    <lineage>
        <taxon>Eukaryota</taxon>
        <taxon>Fungi</taxon>
        <taxon>Dikarya</taxon>
        <taxon>Basidiomycota</taxon>
        <taxon>Agaricomycotina</taxon>
        <taxon>Agaricomycetes</taxon>
        <taxon>Agaricomycetidae</taxon>
        <taxon>Agaricales</taxon>
        <taxon>Agaricineae</taxon>
        <taxon>Psathyrellaceae</taxon>
        <taxon>Ephemerocybe</taxon>
    </lineage>
</organism>
<comment type="caution">
    <text evidence="3">The sequence shown here is derived from an EMBL/GenBank/DDBJ whole genome shotgun (WGS) entry which is preliminary data.</text>
</comment>
<feature type="coiled-coil region" evidence="1">
    <location>
        <begin position="599"/>
        <end position="633"/>
    </location>
</feature>
<evidence type="ECO:0000256" key="1">
    <source>
        <dbReference type="SAM" id="Coils"/>
    </source>
</evidence>
<dbReference type="EMBL" id="JAACJK010000163">
    <property type="protein sequence ID" value="KAF5326469.1"/>
    <property type="molecule type" value="Genomic_DNA"/>
</dbReference>